<evidence type="ECO:0000256" key="3">
    <source>
        <dbReference type="ARBA" id="ARBA00009945"/>
    </source>
</evidence>
<evidence type="ECO:0000256" key="1">
    <source>
        <dbReference type="ARBA" id="ARBA00004396"/>
    </source>
</evidence>
<protein>
    <submittedName>
        <fullName evidence="14">Uncharacterized protein</fullName>
    </submittedName>
</protein>
<keyword evidence="12" id="KW-0472">Membrane</keyword>
<keyword evidence="5" id="KW-1134">Transmembrane beta strand</keyword>
<evidence type="ECO:0000313" key="15">
    <source>
        <dbReference type="Proteomes" id="UP001291926"/>
    </source>
</evidence>
<keyword evidence="15" id="KW-1185">Reference proteome</keyword>
<reference evidence="14 15" key="1">
    <citation type="journal article" date="2023" name="bioRxiv">
        <title>Genome report: Whole genome sequence and annotation of Penstemon davidsonii.</title>
        <authorList>
            <person name="Ostevik K.L."/>
            <person name="Alabady M."/>
            <person name="Zhang M."/>
            <person name="Rausher M.D."/>
        </authorList>
    </citation>
    <scope>NUCLEOTIDE SEQUENCE [LARGE SCALE GENOMIC DNA]</scope>
    <source>
        <strain evidence="14">DNT005</strain>
        <tissue evidence="14">Whole leaf</tissue>
    </source>
</reference>
<evidence type="ECO:0000256" key="10">
    <source>
        <dbReference type="ARBA" id="ARBA00023065"/>
    </source>
</evidence>
<keyword evidence="7" id="KW-0934">Plastid</keyword>
<evidence type="ECO:0000256" key="8">
    <source>
        <dbReference type="ARBA" id="ARBA00022692"/>
    </source>
</evidence>
<dbReference type="EMBL" id="JAYDYQ010002534">
    <property type="protein sequence ID" value="KAK4484003.1"/>
    <property type="molecule type" value="Genomic_DNA"/>
</dbReference>
<gene>
    <name evidence="14" type="ORF">RD792_011216</name>
</gene>
<keyword evidence="10" id="KW-0406">Ion transport</keyword>
<evidence type="ECO:0000313" key="14">
    <source>
        <dbReference type="EMBL" id="KAK4484003.1"/>
    </source>
</evidence>
<dbReference type="InterPro" id="IPR034575">
    <property type="entry name" value="OEP21"/>
</dbReference>
<dbReference type="PANTHER" id="PTHR35993:SF1">
    <property type="entry name" value="OUTER ENVELOPE PORE PROTEIN 21B, CHLOROPLASTIC"/>
    <property type="match status" value="1"/>
</dbReference>
<comment type="subcellular location">
    <subcellularLocation>
        <location evidence="1">Plastid</location>
        <location evidence="1">Chloroplast outer membrane</location>
        <topology evidence="1">Multi-pass membrane protein</topology>
    </subcellularLocation>
    <subcellularLocation>
        <location evidence="2">Plastid</location>
        <location evidence="2">Etioplast membrane</location>
        <topology evidence="2">Multi-pass membrane protein</topology>
    </subcellularLocation>
</comment>
<evidence type="ECO:0000256" key="11">
    <source>
        <dbReference type="ARBA" id="ARBA00023114"/>
    </source>
</evidence>
<organism evidence="14 15">
    <name type="scientific">Penstemon davidsonii</name>
    <dbReference type="NCBI Taxonomy" id="160366"/>
    <lineage>
        <taxon>Eukaryota</taxon>
        <taxon>Viridiplantae</taxon>
        <taxon>Streptophyta</taxon>
        <taxon>Embryophyta</taxon>
        <taxon>Tracheophyta</taxon>
        <taxon>Spermatophyta</taxon>
        <taxon>Magnoliopsida</taxon>
        <taxon>eudicotyledons</taxon>
        <taxon>Gunneridae</taxon>
        <taxon>Pentapetalae</taxon>
        <taxon>asterids</taxon>
        <taxon>lamiids</taxon>
        <taxon>Lamiales</taxon>
        <taxon>Plantaginaceae</taxon>
        <taxon>Cheloneae</taxon>
        <taxon>Penstemon</taxon>
    </lineage>
</organism>
<name>A0ABR0D5C7_9LAMI</name>
<keyword evidence="9" id="KW-1002">Plastid outer membrane</keyword>
<comment type="function">
    <text evidence="13">Voltage-dependent rectifying anion channel that facilitates the translocation between chloroplast and cytoplasm of phosphorylated carbohydrates such as triosephosphate, 3-phosphoglycerate and inorganic phosphate (Pi) depending of ATP to triosephosphate ratio in the plastidial intermembrane space; in high triosephosphate/ATP conditions (e.g. photosynthesis), export of triosphosphate from chloroplast (outward rectifying channels), but in high ATP/triosephosphate conditions (e.g. dark phase), import of phosphosolutes (inward rectifying channels).</text>
</comment>
<keyword evidence="4" id="KW-0813">Transport</keyword>
<evidence type="ECO:0000256" key="4">
    <source>
        <dbReference type="ARBA" id="ARBA00022448"/>
    </source>
</evidence>
<comment type="caution">
    <text evidence="14">The sequence shown here is derived from an EMBL/GenBank/DDBJ whole genome shotgun (WGS) entry which is preliminary data.</text>
</comment>
<evidence type="ECO:0000256" key="9">
    <source>
        <dbReference type="ARBA" id="ARBA00022805"/>
    </source>
</evidence>
<accession>A0ABR0D5C7</accession>
<keyword evidence="11" id="KW-0626">Porin</keyword>
<keyword evidence="8" id="KW-0812">Transmembrane</keyword>
<comment type="similarity">
    <text evidence="3">Belongs to the plastid outer envelope porin OEP21 (TC 1.B.29) family.</text>
</comment>
<keyword evidence="6" id="KW-0150">Chloroplast</keyword>
<proteinExistence type="inferred from homology"/>
<evidence type="ECO:0000256" key="7">
    <source>
        <dbReference type="ARBA" id="ARBA00022640"/>
    </source>
</evidence>
<evidence type="ECO:0000256" key="6">
    <source>
        <dbReference type="ARBA" id="ARBA00022528"/>
    </source>
</evidence>
<evidence type="ECO:0000256" key="2">
    <source>
        <dbReference type="ARBA" id="ARBA00004441"/>
    </source>
</evidence>
<evidence type="ECO:0000256" key="12">
    <source>
        <dbReference type="ARBA" id="ARBA00023136"/>
    </source>
</evidence>
<dbReference type="PANTHER" id="PTHR35993">
    <property type="entry name" value="OUTER ENVELOPE PORE PROTEIN 21B, CHLOROPLASTIC"/>
    <property type="match status" value="1"/>
</dbReference>
<evidence type="ECO:0000256" key="5">
    <source>
        <dbReference type="ARBA" id="ARBA00022452"/>
    </source>
</evidence>
<dbReference type="Proteomes" id="UP001291926">
    <property type="component" value="Unassembled WGS sequence"/>
</dbReference>
<sequence length="145" mass="16973">MAASWRARHEDWSSYLPKCNDKILLFRCSLSSLLLAANIGVGVQYNRNEKLNYNIRAKKSFPVTADGVVSFNVKGRCYADEDFKEVKYSGGADITWNIFNVKKDQDLRLKIGYDVHDKIPYLQIRENNWTFNADINRRWNVRYDL</sequence>
<evidence type="ECO:0000256" key="13">
    <source>
        <dbReference type="ARBA" id="ARBA00024941"/>
    </source>
</evidence>